<dbReference type="SUPFAM" id="SSF51445">
    <property type="entry name" value="(Trans)glycosidases"/>
    <property type="match status" value="1"/>
</dbReference>
<keyword evidence="3" id="KW-0136">Cellulose degradation</keyword>
<dbReference type="InterPro" id="IPR017853">
    <property type="entry name" value="GH"/>
</dbReference>
<evidence type="ECO:0000256" key="1">
    <source>
        <dbReference type="ARBA" id="ARBA00005641"/>
    </source>
</evidence>
<keyword evidence="5 7" id="KW-0326">Glycosidase</keyword>
<name>A4UX04_9EUKA</name>
<dbReference type="Pfam" id="PF00150">
    <property type="entry name" value="Cellulase"/>
    <property type="match status" value="1"/>
</dbReference>
<evidence type="ECO:0000256" key="3">
    <source>
        <dbReference type="ARBA" id="ARBA00023001"/>
    </source>
</evidence>
<keyword evidence="6" id="KW-0624">Polysaccharide degradation</keyword>
<dbReference type="CAZy" id="GH5">
    <property type="family name" value="Glycoside Hydrolase Family 5"/>
</dbReference>
<dbReference type="PANTHER" id="PTHR35923">
    <property type="entry name" value="MAJOR EXTRACELLULAR ENDOGLUCANASE"/>
    <property type="match status" value="1"/>
</dbReference>
<comment type="similarity">
    <text evidence="1 7">Belongs to the glycosyl hydrolase 5 (cellulase A) family.</text>
</comment>
<keyword evidence="2 7" id="KW-0378">Hydrolase</keyword>
<dbReference type="GO" id="GO:0004553">
    <property type="term" value="F:hydrolase activity, hydrolyzing O-glycosyl compounds"/>
    <property type="evidence" value="ECO:0007669"/>
    <property type="project" value="InterPro"/>
</dbReference>
<evidence type="ECO:0000256" key="2">
    <source>
        <dbReference type="ARBA" id="ARBA00022801"/>
    </source>
</evidence>
<keyword evidence="4" id="KW-0119">Carbohydrate metabolism</keyword>
<dbReference type="PANTHER" id="PTHR35923:SF2">
    <property type="entry name" value="ENDOGLUCANASE"/>
    <property type="match status" value="1"/>
</dbReference>
<dbReference type="EMBL" id="AB274655">
    <property type="protein sequence ID" value="BAF57414.1"/>
    <property type="molecule type" value="mRNA"/>
</dbReference>
<organism evidence="9">
    <name type="scientific">uncultured symbiotic protist of Mastotermes darwiniensis</name>
    <dbReference type="NCBI Taxonomy" id="403661"/>
    <lineage>
        <taxon>Eukaryota</taxon>
        <taxon>environmental samples</taxon>
    </lineage>
</organism>
<dbReference type="InterPro" id="IPR001547">
    <property type="entry name" value="Glyco_hydro_5"/>
</dbReference>
<dbReference type="GO" id="GO:0030245">
    <property type="term" value="P:cellulose catabolic process"/>
    <property type="evidence" value="ECO:0007669"/>
    <property type="project" value="UniProtKB-KW"/>
</dbReference>
<dbReference type="Gene3D" id="3.20.20.80">
    <property type="entry name" value="Glycosidases"/>
    <property type="match status" value="1"/>
</dbReference>
<evidence type="ECO:0000256" key="4">
    <source>
        <dbReference type="ARBA" id="ARBA00023277"/>
    </source>
</evidence>
<dbReference type="PROSITE" id="PS00659">
    <property type="entry name" value="GLYCOSYL_HYDROL_F5"/>
    <property type="match status" value="1"/>
</dbReference>
<evidence type="ECO:0000259" key="8">
    <source>
        <dbReference type="Pfam" id="PF00150"/>
    </source>
</evidence>
<feature type="domain" description="Glycoside hydrolase family 5" evidence="8">
    <location>
        <begin position="35"/>
        <end position="341"/>
    </location>
</feature>
<evidence type="ECO:0000256" key="6">
    <source>
        <dbReference type="ARBA" id="ARBA00023326"/>
    </source>
</evidence>
<accession>A4UX04</accession>
<evidence type="ECO:0000313" key="9">
    <source>
        <dbReference type="EMBL" id="BAF57414.1"/>
    </source>
</evidence>
<proteinExistence type="evidence at transcript level"/>
<dbReference type="InterPro" id="IPR018087">
    <property type="entry name" value="Glyco_hydro_5_CS"/>
</dbReference>
<evidence type="ECO:0000256" key="5">
    <source>
        <dbReference type="ARBA" id="ARBA00023295"/>
    </source>
</evidence>
<dbReference type="AlphaFoldDB" id="A4UX04"/>
<sequence>MCFLILVLDLVRAEWFSTKGNKIINETGGAVRLTGINWFGFETTEEVFHGLAANSLQNLIKMVADHKFNCWRCPVSASVIHDWMIGNPRKDLKVNYTYNPSLRGLSNFDIFKIFIKEVKKYGHRVFIDIHSIVDNSYRDNLWWNAEHPPEYILSALEWIADYFKDEPAFIGIDVKNEPHGTCDDPTAAHWDGTKNDNNWKYFVETAAARIHAKNPKLLIFVEGIECYKGVEGWWGGQLAAVKDYPIKLGTYQNKLVYSPHDYGPSVNPKQTWLRDNMTYDSLMAEVWEPQWLFIHENSIAPIFIGEWGGHLEKRNNLWMGPFVQLIAKYKLSFTHWCLNPDSGDTGGLLLPDWQTWNEEKYNFIKPVFD</sequence>
<protein>
    <submittedName>
        <fullName evidence="9">Putative glycosyl hydrolase family5</fullName>
    </submittedName>
</protein>
<reference evidence="9" key="1">
    <citation type="journal article" date="2010" name="PLoS ONE">
        <title>Phylogenetic analysis of cellulolytic enzyme genes from representative lineages of termites and a related cockroach.</title>
        <authorList>
            <person name="Todaka N."/>
            <person name="Inoue T."/>
            <person name="Saita K."/>
            <person name="Ohkuma M."/>
            <person name="Nalepa C.A."/>
            <person name="Lenz M."/>
            <person name="Kudo T."/>
            <person name="Moriya S."/>
        </authorList>
    </citation>
    <scope>NUCLEOTIDE SEQUENCE</scope>
</reference>
<evidence type="ECO:0000256" key="7">
    <source>
        <dbReference type="RuleBase" id="RU361153"/>
    </source>
</evidence>